<evidence type="ECO:0000313" key="3">
    <source>
        <dbReference type="Proteomes" id="UP001202328"/>
    </source>
</evidence>
<dbReference type="EMBL" id="JAJJMB010014738">
    <property type="protein sequence ID" value="KAI3858421.1"/>
    <property type="molecule type" value="Genomic_DNA"/>
</dbReference>
<feature type="non-terminal residue" evidence="2">
    <location>
        <position position="161"/>
    </location>
</feature>
<name>A0AAD4X887_9MAGN</name>
<comment type="caution">
    <text evidence="2">The sequence shown here is derived from an EMBL/GenBank/DDBJ whole genome shotgun (WGS) entry which is preliminary data.</text>
</comment>
<accession>A0AAD4X887</accession>
<evidence type="ECO:0000313" key="2">
    <source>
        <dbReference type="EMBL" id="KAI3858421.1"/>
    </source>
</evidence>
<organism evidence="2 3">
    <name type="scientific">Papaver atlanticum</name>
    <dbReference type="NCBI Taxonomy" id="357466"/>
    <lineage>
        <taxon>Eukaryota</taxon>
        <taxon>Viridiplantae</taxon>
        <taxon>Streptophyta</taxon>
        <taxon>Embryophyta</taxon>
        <taxon>Tracheophyta</taxon>
        <taxon>Spermatophyta</taxon>
        <taxon>Magnoliopsida</taxon>
        <taxon>Ranunculales</taxon>
        <taxon>Papaveraceae</taxon>
        <taxon>Papaveroideae</taxon>
        <taxon>Papaver</taxon>
    </lineage>
</organism>
<proteinExistence type="predicted"/>
<feature type="compositionally biased region" description="Basic and acidic residues" evidence="1">
    <location>
        <begin position="79"/>
        <end position="95"/>
    </location>
</feature>
<evidence type="ECO:0000256" key="1">
    <source>
        <dbReference type="SAM" id="MobiDB-lite"/>
    </source>
</evidence>
<dbReference type="Proteomes" id="UP001202328">
    <property type="component" value="Unassembled WGS sequence"/>
</dbReference>
<feature type="region of interest" description="Disordered" evidence="1">
    <location>
        <begin position="79"/>
        <end position="161"/>
    </location>
</feature>
<protein>
    <submittedName>
        <fullName evidence="2">Uncharacterized protein</fullName>
    </submittedName>
</protein>
<sequence>LSKARRGVAAVSLTRYKNQDSHFQVSKAEQNHLNVPLCHLLILGKKAMLSKKRKGKGAMMKMGMQRLNRRIMICVGLKPKEERPTAIPSKESDVKPKKKNRRNRGEDFIGLFKASKSSSVPCTGNMLENDATPKKKHRRNRGEDGDAKIKNMEQHDPTDDD</sequence>
<keyword evidence="3" id="KW-1185">Reference proteome</keyword>
<reference evidence="2" key="1">
    <citation type="submission" date="2022-04" db="EMBL/GenBank/DDBJ databases">
        <title>A functionally conserved STORR gene fusion in Papaver species that diverged 16.8 million years ago.</title>
        <authorList>
            <person name="Catania T."/>
        </authorList>
    </citation>
    <scope>NUCLEOTIDE SEQUENCE</scope>
    <source>
        <strain evidence="2">S-188037</strain>
    </source>
</reference>
<dbReference type="AlphaFoldDB" id="A0AAD4X887"/>
<feature type="compositionally biased region" description="Basic and acidic residues" evidence="1">
    <location>
        <begin position="141"/>
        <end position="161"/>
    </location>
</feature>
<gene>
    <name evidence="2" type="ORF">MKW98_021786</name>
</gene>